<keyword evidence="6" id="KW-0539">Nucleus</keyword>
<dbReference type="InterPro" id="IPR039127">
    <property type="entry name" value="Trm112"/>
</dbReference>
<dbReference type="PANTHER" id="PTHR12773">
    <property type="entry name" value="UPF0315 PROTEIN-RELATED"/>
    <property type="match status" value="1"/>
</dbReference>
<dbReference type="CDD" id="cd21089">
    <property type="entry name" value="Trm112-like"/>
    <property type="match status" value="1"/>
</dbReference>
<evidence type="ECO:0000256" key="5">
    <source>
        <dbReference type="ARBA" id="ARBA00022490"/>
    </source>
</evidence>
<evidence type="ECO:0000256" key="3">
    <source>
        <dbReference type="ARBA" id="ARBA00007980"/>
    </source>
</evidence>
<comment type="caution">
    <text evidence="9">The sequence shown here is derived from an EMBL/GenBank/DDBJ whole genome shotgun (WGS) entry which is preliminary data.</text>
</comment>
<dbReference type="GO" id="GO:0048471">
    <property type="term" value="C:perinuclear region of cytoplasm"/>
    <property type="evidence" value="ECO:0007669"/>
    <property type="project" value="UniProtKB-SubCell"/>
</dbReference>
<proteinExistence type="inferred from homology"/>
<evidence type="ECO:0000256" key="7">
    <source>
        <dbReference type="ARBA" id="ARBA00030516"/>
    </source>
</evidence>
<dbReference type="eggNOG" id="KOG1088">
    <property type="taxonomic scope" value="Eukaryota"/>
</dbReference>
<evidence type="ECO:0000313" key="10">
    <source>
        <dbReference type="Proteomes" id="UP000050525"/>
    </source>
</evidence>
<dbReference type="Gene3D" id="2.20.25.10">
    <property type="match status" value="1"/>
</dbReference>
<feature type="region of interest" description="Disordered" evidence="8">
    <location>
        <begin position="40"/>
        <end position="69"/>
    </location>
</feature>
<dbReference type="GO" id="GO:0030488">
    <property type="term" value="P:tRNA methylation"/>
    <property type="evidence" value="ECO:0007669"/>
    <property type="project" value="TreeGrafter"/>
</dbReference>
<dbReference type="GO" id="GO:0046982">
    <property type="term" value="F:protein heterodimerization activity"/>
    <property type="evidence" value="ECO:0007669"/>
    <property type="project" value="InterPro"/>
</dbReference>
<comment type="subcellular location">
    <subcellularLocation>
        <location evidence="1">Cytoplasm</location>
        <location evidence="1">Perinuclear region</location>
    </subcellularLocation>
    <subcellularLocation>
        <location evidence="2">Nucleus</location>
        <location evidence="2">Nucleoplasm</location>
    </subcellularLocation>
</comment>
<dbReference type="EMBL" id="AKHW03005951">
    <property type="protein sequence ID" value="KYO25082.1"/>
    <property type="molecule type" value="Genomic_DNA"/>
</dbReference>
<dbReference type="GO" id="GO:0005654">
    <property type="term" value="C:nucleoplasm"/>
    <property type="evidence" value="ECO:0007669"/>
    <property type="project" value="UniProtKB-SubCell"/>
</dbReference>
<dbReference type="GO" id="GO:0070476">
    <property type="term" value="P:rRNA (guanine-N7)-methylation"/>
    <property type="evidence" value="ECO:0007669"/>
    <property type="project" value="TreeGrafter"/>
</dbReference>
<organism evidence="9 10">
    <name type="scientific">Alligator mississippiensis</name>
    <name type="common">American alligator</name>
    <dbReference type="NCBI Taxonomy" id="8496"/>
    <lineage>
        <taxon>Eukaryota</taxon>
        <taxon>Metazoa</taxon>
        <taxon>Chordata</taxon>
        <taxon>Craniata</taxon>
        <taxon>Vertebrata</taxon>
        <taxon>Euteleostomi</taxon>
        <taxon>Archelosauria</taxon>
        <taxon>Archosauria</taxon>
        <taxon>Crocodylia</taxon>
        <taxon>Alligatoridae</taxon>
        <taxon>Alligatorinae</taxon>
        <taxon>Alligator</taxon>
    </lineage>
</organism>
<dbReference type="Proteomes" id="UP000050525">
    <property type="component" value="Unassembled WGS sequence"/>
</dbReference>
<dbReference type="Pfam" id="PF03966">
    <property type="entry name" value="Trm112p"/>
    <property type="match status" value="1"/>
</dbReference>
<evidence type="ECO:0000313" key="9">
    <source>
        <dbReference type="EMBL" id="KYO25082.1"/>
    </source>
</evidence>
<dbReference type="FunFam" id="2.20.25.10:FF:000015">
    <property type="entry name" value="Multifunctional methyltransferase subunit TRM112-like protein"/>
    <property type="match status" value="1"/>
</dbReference>
<accession>A0A151MKM1</accession>
<dbReference type="GO" id="GO:0008168">
    <property type="term" value="F:methyltransferase activity"/>
    <property type="evidence" value="ECO:0007669"/>
    <property type="project" value="UniProtKB-KW"/>
</dbReference>
<evidence type="ECO:0000256" key="1">
    <source>
        <dbReference type="ARBA" id="ARBA00004556"/>
    </source>
</evidence>
<keyword evidence="5" id="KW-0963">Cytoplasm</keyword>
<name>A0A151MKM1_ALLMI</name>
<protein>
    <recommendedName>
        <fullName evidence="4">Multifunctional methyltransferase subunit TRM112-like protein</fullName>
    </recommendedName>
    <alternativeName>
        <fullName evidence="7">tRNA methyltransferase 112 homolog</fullName>
    </alternativeName>
</protein>
<keyword evidence="10" id="KW-1185">Reference proteome</keyword>
<sequence>MRGRYFTTAEYSPTLTGRRRNQSVPEASFLGFGFPSRTLPNSTPRPEVVSNGHTRRLDRQSPGFRRERSRRRCGRMKLLTHNLLTSHVRGLRPGGGYPLGIQATEVKLSPVDFNAQFVARMVPKVQWAALLQAAQSLGHGSDLPPEPAPGYESDEDFLRRLHHVLLEVEVVEGILRCPDSGHEFPITKGIPNMLLAEEET</sequence>
<evidence type="ECO:0000256" key="8">
    <source>
        <dbReference type="SAM" id="MobiDB-lite"/>
    </source>
</evidence>
<gene>
    <name evidence="9" type="primary">TRMT112</name>
    <name evidence="9" type="ORF">Y1Q_0008402</name>
</gene>
<dbReference type="PANTHER" id="PTHR12773:SF0">
    <property type="entry name" value="MULTIFUNCTIONAL METHYLTRANSFERASE SUBUNIT TRM112-LIKE PROTEIN"/>
    <property type="match status" value="1"/>
</dbReference>
<dbReference type="InterPro" id="IPR005651">
    <property type="entry name" value="Trm112-like"/>
</dbReference>
<evidence type="ECO:0000256" key="6">
    <source>
        <dbReference type="ARBA" id="ARBA00023242"/>
    </source>
</evidence>
<dbReference type="STRING" id="8496.A0A151MKM1"/>
<dbReference type="SUPFAM" id="SSF158997">
    <property type="entry name" value="Trm112p-like"/>
    <property type="match status" value="1"/>
</dbReference>
<comment type="similarity">
    <text evidence="3">Belongs to the TRM112 family.</text>
</comment>
<evidence type="ECO:0000256" key="4">
    <source>
        <dbReference type="ARBA" id="ARBA00019989"/>
    </source>
</evidence>
<reference evidence="9 10" key="1">
    <citation type="journal article" date="2012" name="Genome Biol.">
        <title>Sequencing three crocodilian genomes to illuminate the evolution of archosaurs and amniotes.</title>
        <authorList>
            <person name="St John J.A."/>
            <person name="Braun E.L."/>
            <person name="Isberg S.R."/>
            <person name="Miles L.G."/>
            <person name="Chong A.Y."/>
            <person name="Gongora J."/>
            <person name="Dalzell P."/>
            <person name="Moran C."/>
            <person name="Bed'hom B."/>
            <person name="Abzhanov A."/>
            <person name="Burgess S.C."/>
            <person name="Cooksey A.M."/>
            <person name="Castoe T.A."/>
            <person name="Crawford N.G."/>
            <person name="Densmore L.D."/>
            <person name="Drew J.C."/>
            <person name="Edwards S.V."/>
            <person name="Faircloth B.C."/>
            <person name="Fujita M.K."/>
            <person name="Greenwold M.J."/>
            <person name="Hoffmann F.G."/>
            <person name="Howard J.M."/>
            <person name="Iguchi T."/>
            <person name="Janes D.E."/>
            <person name="Khan S.Y."/>
            <person name="Kohno S."/>
            <person name="de Koning A.J."/>
            <person name="Lance S.L."/>
            <person name="McCarthy F.M."/>
            <person name="McCormack J.E."/>
            <person name="Merchant M.E."/>
            <person name="Peterson D.G."/>
            <person name="Pollock D.D."/>
            <person name="Pourmand N."/>
            <person name="Raney B.J."/>
            <person name="Roessler K.A."/>
            <person name="Sanford J.R."/>
            <person name="Sawyer R.H."/>
            <person name="Schmidt C.J."/>
            <person name="Triplett E.W."/>
            <person name="Tuberville T.D."/>
            <person name="Venegas-Anaya M."/>
            <person name="Howard J.T."/>
            <person name="Jarvis E.D."/>
            <person name="Guillette L.J.Jr."/>
            <person name="Glenn T.C."/>
            <person name="Green R.E."/>
            <person name="Ray D.A."/>
        </authorList>
    </citation>
    <scope>NUCLEOTIDE SEQUENCE [LARGE SCALE GENOMIC DNA]</scope>
    <source>
        <strain evidence="9">KSC_2009_1</strain>
    </source>
</reference>
<evidence type="ECO:0000256" key="2">
    <source>
        <dbReference type="ARBA" id="ARBA00004642"/>
    </source>
</evidence>
<dbReference type="AlphaFoldDB" id="A0A151MKM1"/>